<keyword evidence="2 4" id="KW-0479">Metal-binding</keyword>
<evidence type="ECO:0000256" key="1">
    <source>
        <dbReference type="ARBA" id="ARBA00022617"/>
    </source>
</evidence>
<dbReference type="PROSITE" id="PS51007">
    <property type="entry name" value="CYTC"/>
    <property type="match status" value="1"/>
</dbReference>
<keyword evidence="8" id="KW-1185">Reference proteome</keyword>
<proteinExistence type="predicted"/>
<reference evidence="7 8" key="1">
    <citation type="submission" date="2021-03" db="EMBL/GenBank/DDBJ databases">
        <title>The complete genome sequence of Acetobacter sacchari TBRC 11175.</title>
        <authorList>
            <person name="Charoenyingcharoen P."/>
            <person name="Yukphan P."/>
        </authorList>
    </citation>
    <scope>NUCLEOTIDE SEQUENCE [LARGE SCALE GENOMIC DNA]</scope>
    <source>
        <strain evidence="7 8">TBRC 11175</strain>
    </source>
</reference>
<evidence type="ECO:0000256" key="2">
    <source>
        <dbReference type="ARBA" id="ARBA00022723"/>
    </source>
</evidence>
<dbReference type="InterPro" id="IPR036909">
    <property type="entry name" value="Cyt_c-like_dom_sf"/>
</dbReference>
<feature type="domain" description="Cytochrome c" evidence="6">
    <location>
        <begin position="43"/>
        <end position="121"/>
    </location>
</feature>
<dbReference type="SUPFAM" id="SSF46626">
    <property type="entry name" value="Cytochrome c"/>
    <property type="match status" value="1"/>
</dbReference>
<dbReference type="EMBL" id="JAFVMF010000020">
    <property type="protein sequence ID" value="MBO1361293.1"/>
    <property type="molecule type" value="Genomic_DNA"/>
</dbReference>
<evidence type="ECO:0000313" key="7">
    <source>
        <dbReference type="EMBL" id="MBO1361293.1"/>
    </source>
</evidence>
<gene>
    <name evidence="7" type="ORF">J2D73_16015</name>
</gene>
<dbReference type="Proteomes" id="UP000664771">
    <property type="component" value="Unassembled WGS sequence"/>
</dbReference>
<protein>
    <submittedName>
        <fullName evidence="7">Cytochrome c</fullName>
    </submittedName>
</protein>
<name>A0ABS3LZH4_9PROT</name>
<comment type="caution">
    <text evidence="7">The sequence shown here is derived from an EMBL/GenBank/DDBJ whole genome shotgun (WGS) entry which is preliminary data.</text>
</comment>
<evidence type="ECO:0000313" key="8">
    <source>
        <dbReference type="Proteomes" id="UP000664771"/>
    </source>
</evidence>
<dbReference type="RefSeq" id="WP_207882887.1">
    <property type="nucleotide sequence ID" value="NZ_JAFVMF010000020.1"/>
</dbReference>
<organism evidence="7 8">
    <name type="scientific">Acetobacter sacchari</name>
    <dbReference type="NCBI Taxonomy" id="2661687"/>
    <lineage>
        <taxon>Bacteria</taxon>
        <taxon>Pseudomonadati</taxon>
        <taxon>Pseudomonadota</taxon>
        <taxon>Alphaproteobacteria</taxon>
        <taxon>Acetobacterales</taxon>
        <taxon>Acetobacteraceae</taxon>
        <taxon>Acetobacter</taxon>
    </lineage>
</organism>
<evidence type="ECO:0000256" key="4">
    <source>
        <dbReference type="PROSITE-ProRule" id="PRU00433"/>
    </source>
</evidence>
<evidence type="ECO:0000256" key="5">
    <source>
        <dbReference type="SAM" id="MobiDB-lite"/>
    </source>
</evidence>
<evidence type="ECO:0000259" key="6">
    <source>
        <dbReference type="PROSITE" id="PS51007"/>
    </source>
</evidence>
<keyword evidence="3 4" id="KW-0408">Iron</keyword>
<dbReference type="Gene3D" id="1.10.760.10">
    <property type="entry name" value="Cytochrome c-like domain"/>
    <property type="match status" value="1"/>
</dbReference>
<dbReference type="Pfam" id="PF13442">
    <property type="entry name" value="Cytochrome_CBB3"/>
    <property type="match status" value="1"/>
</dbReference>
<accession>A0ABS3LZH4</accession>
<sequence length="158" mass="16798">MMAFNALRRRDVWLSACIVVGGFAYAPQVRGAERTGAVSYTAEQAEHGAALYKQNCAVCHGGTLDGAFDTPSLRGRLISNWSGTTLDKVFHYISKAMPLFAPGSLKPADNAAIVAFILRENDVAPGPRELPSDEGALKKISFPSVGGKRAKKTSSTSP</sequence>
<feature type="region of interest" description="Disordered" evidence="5">
    <location>
        <begin position="125"/>
        <end position="158"/>
    </location>
</feature>
<dbReference type="InterPro" id="IPR009056">
    <property type="entry name" value="Cyt_c-like_dom"/>
</dbReference>
<evidence type="ECO:0000256" key="3">
    <source>
        <dbReference type="ARBA" id="ARBA00023004"/>
    </source>
</evidence>
<keyword evidence="1 4" id="KW-0349">Heme</keyword>